<keyword evidence="1" id="KW-0472">Membrane</keyword>
<evidence type="ECO:0000313" key="3">
    <source>
        <dbReference type="EMBL" id="PBQ22456.1"/>
    </source>
</evidence>
<gene>
    <name evidence="3" type="ORF">CNR29_13330</name>
</gene>
<dbReference type="InterPro" id="IPR014869">
    <property type="entry name" value="GT-D"/>
</dbReference>
<evidence type="ECO:0000259" key="2">
    <source>
        <dbReference type="Pfam" id="PF08759"/>
    </source>
</evidence>
<dbReference type="EMBL" id="NVYO01000002">
    <property type="protein sequence ID" value="PBQ22456.1"/>
    <property type="molecule type" value="Genomic_DNA"/>
</dbReference>
<keyword evidence="1" id="KW-1133">Transmembrane helix</keyword>
<name>A0A2A3TUZ6_LEVBR</name>
<accession>A0A2A3TUZ6</accession>
<feature type="domain" description="Glycosyltransferase GT-D fold" evidence="2">
    <location>
        <begin position="57"/>
        <end position="287"/>
    </location>
</feature>
<comment type="caution">
    <text evidence="3">The sequence shown here is derived from an EMBL/GenBank/DDBJ whole genome shotgun (WGS) entry which is preliminary data.</text>
</comment>
<dbReference type="AlphaFoldDB" id="A0A2A3TUZ6"/>
<evidence type="ECO:0000256" key="1">
    <source>
        <dbReference type="SAM" id="Phobius"/>
    </source>
</evidence>
<organism evidence="3 4">
    <name type="scientific">Levilactobacillus brevis</name>
    <name type="common">Lactobacillus brevis</name>
    <dbReference type="NCBI Taxonomy" id="1580"/>
    <lineage>
        <taxon>Bacteria</taxon>
        <taxon>Bacillati</taxon>
        <taxon>Bacillota</taxon>
        <taxon>Bacilli</taxon>
        <taxon>Lactobacillales</taxon>
        <taxon>Lactobacillaceae</taxon>
        <taxon>Levilactobacillus</taxon>
    </lineage>
</organism>
<dbReference type="Proteomes" id="UP000217918">
    <property type="component" value="Unassembled WGS sequence"/>
</dbReference>
<dbReference type="Pfam" id="PF08759">
    <property type="entry name" value="GT-D"/>
    <property type="match status" value="1"/>
</dbReference>
<reference evidence="3 4" key="1">
    <citation type="submission" date="2017-09" db="EMBL/GenBank/DDBJ databases">
        <title>Genome sequence of Lactobacillus brevis D7.</title>
        <authorList>
            <person name="Kwon M.-S."/>
            <person name="Lim S.K."/>
            <person name="Choi H.-J."/>
        </authorList>
    </citation>
    <scope>NUCLEOTIDE SEQUENCE [LARGE SCALE GENOMIC DNA]</scope>
    <source>
        <strain evidence="3 4">D7</strain>
    </source>
</reference>
<feature type="transmembrane region" description="Helical" evidence="1">
    <location>
        <begin position="12"/>
        <end position="32"/>
    </location>
</feature>
<proteinExistence type="predicted"/>
<evidence type="ECO:0000313" key="4">
    <source>
        <dbReference type="Proteomes" id="UP000217918"/>
    </source>
</evidence>
<sequence length="311" mass="35628">MKETIAFLKKNRVTQFFLSIFRSLYFLPYLYYSKKWKLNILSPLSTVKNINAKKLSVARFGDGEFNIIFRKKGIGFQPYSQELSCDLLNVLVKEKTELKVGIPHGYRSVSHDKFKVKAFWWSYVVKHHKDILNFVSKSNDQEYLDASFTRTITELKDKNYISSVMASIKEIWEAKQILIVEGSGTRFGSENSLLSNAKSVSRIIAPAVDAYGKINEIRVAMRDFLTQQKNLDDVVVLIALGPTATVLAGEFGDMVQTVDIGHLDLQYEYLQKGFYKKVKIETRYDNETVNGSAYVTNNDKEYDSEIIDIIS</sequence>
<keyword evidence="1" id="KW-0812">Transmembrane</keyword>
<protein>
    <recommendedName>
        <fullName evidence="2">Glycosyltransferase GT-D fold domain-containing protein</fullName>
    </recommendedName>
</protein>
<dbReference type="RefSeq" id="WP_096110544.1">
    <property type="nucleotide sequence ID" value="NZ_NVYO01000002.1"/>
</dbReference>